<evidence type="ECO:0000313" key="10">
    <source>
        <dbReference type="Proteomes" id="UP000573599"/>
    </source>
</evidence>
<evidence type="ECO:0000256" key="1">
    <source>
        <dbReference type="ARBA" id="ARBA00004651"/>
    </source>
</evidence>
<feature type="compositionally biased region" description="Pro residues" evidence="6">
    <location>
        <begin position="8"/>
        <end position="21"/>
    </location>
</feature>
<dbReference type="RefSeq" id="WP_179421549.1">
    <property type="nucleotide sequence ID" value="NZ_JACCAB010000001.1"/>
</dbReference>
<evidence type="ECO:0000313" key="9">
    <source>
        <dbReference type="EMBL" id="NYG07170.1"/>
    </source>
</evidence>
<dbReference type="PANTHER" id="PTHR36115:SF6">
    <property type="entry name" value="PROLINE-RICH ANTIGEN HOMOLOG"/>
    <property type="match status" value="1"/>
</dbReference>
<organism evidence="9 10">
    <name type="scientific">Pedococcus badiiscoriae</name>
    <dbReference type="NCBI Taxonomy" id="642776"/>
    <lineage>
        <taxon>Bacteria</taxon>
        <taxon>Bacillati</taxon>
        <taxon>Actinomycetota</taxon>
        <taxon>Actinomycetes</taxon>
        <taxon>Micrococcales</taxon>
        <taxon>Intrasporangiaceae</taxon>
        <taxon>Pedococcus</taxon>
    </lineage>
</organism>
<dbReference type="PANTHER" id="PTHR36115">
    <property type="entry name" value="PROLINE-RICH ANTIGEN HOMOLOG-RELATED"/>
    <property type="match status" value="1"/>
</dbReference>
<evidence type="ECO:0000256" key="4">
    <source>
        <dbReference type="ARBA" id="ARBA00022989"/>
    </source>
</evidence>
<sequence>MAEQPNQPTAPQPNPPQPSAPQPFAAPAYGAPIGYAVPTAYGVGGPWGPLAGWGTRVAAYLIDGLLQLIGMIPYVIGITLFVAAATKTPSYDSTYPGAAPVETGGDPALMAAGGLLCVLGLLLMLGIAIWNRAFKQGRTGQSIGKKAMGIMLLDENTGRPIGAGMAFVRDLAHTLDGFFYLGYLWPLWDDKRQTFADKILSTVVVETPKG</sequence>
<gene>
    <name evidence="9" type="ORF">BJ986_001657</name>
</gene>
<feature type="region of interest" description="Disordered" evidence="6">
    <location>
        <begin position="1"/>
        <end position="23"/>
    </location>
</feature>
<dbReference type="Proteomes" id="UP000573599">
    <property type="component" value="Unassembled WGS sequence"/>
</dbReference>
<keyword evidence="4 7" id="KW-1133">Transmembrane helix</keyword>
<dbReference type="InterPro" id="IPR051791">
    <property type="entry name" value="Pra-immunoreactive"/>
</dbReference>
<evidence type="ECO:0000256" key="3">
    <source>
        <dbReference type="ARBA" id="ARBA00022692"/>
    </source>
</evidence>
<evidence type="ECO:0000256" key="5">
    <source>
        <dbReference type="ARBA" id="ARBA00023136"/>
    </source>
</evidence>
<evidence type="ECO:0000256" key="7">
    <source>
        <dbReference type="SAM" id="Phobius"/>
    </source>
</evidence>
<evidence type="ECO:0000256" key="6">
    <source>
        <dbReference type="SAM" id="MobiDB-lite"/>
    </source>
</evidence>
<feature type="transmembrane region" description="Helical" evidence="7">
    <location>
        <begin position="65"/>
        <end position="88"/>
    </location>
</feature>
<keyword evidence="2" id="KW-1003">Cell membrane</keyword>
<feature type="transmembrane region" description="Helical" evidence="7">
    <location>
        <begin position="108"/>
        <end position="130"/>
    </location>
</feature>
<comment type="subcellular location">
    <subcellularLocation>
        <location evidence="1">Cell membrane</location>
        <topology evidence="1">Multi-pass membrane protein</topology>
    </subcellularLocation>
</comment>
<keyword evidence="3 7" id="KW-0812">Transmembrane</keyword>
<dbReference type="EMBL" id="JACCAB010000001">
    <property type="protein sequence ID" value="NYG07170.1"/>
    <property type="molecule type" value="Genomic_DNA"/>
</dbReference>
<evidence type="ECO:0000259" key="8">
    <source>
        <dbReference type="Pfam" id="PF06271"/>
    </source>
</evidence>
<dbReference type="InterPro" id="IPR010432">
    <property type="entry name" value="RDD"/>
</dbReference>
<name>A0A852WEJ5_9MICO</name>
<reference evidence="9 10" key="1">
    <citation type="submission" date="2020-07" db="EMBL/GenBank/DDBJ databases">
        <title>Sequencing the genomes of 1000 actinobacteria strains.</title>
        <authorList>
            <person name="Klenk H.-P."/>
        </authorList>
    </citation>
    <scope>NUCLEOTIDE SEQUENCE [LARGE SCALE GENOMIC DNA]</scope>
    <source>
        <strain evidence="9 10">DSM 23987</strain>
    </source>
</reference>
<dbReference type="AlphaFoldDB" id="A0A852WEJ5"/>
<comment type="caution">
    <text evidence="9">The sequence shown here is derived from an EMBL/GenBank/DDBJ whole genome shotgun (WGS) entry which is preliminary data.</text>
</comment>
<feature type="domain" description="RDD" evidence="8">
    <location>
        <begin position="50"/>
        <end position="199"/>
    </location>
</feature>
<dbReference type="GO" id="GO:0005886">
    <property type="term" value="C:plasma membrane"/>
    <property type="evidence" value="ECO:0007669"/>
    <property type="project" value="UniProtKB-SubCell"/>
</dbReference>
<evidence type="ECO:0000256" key="2">
    <source>
        <dbReference type="ARBA" id="ARBA00022475"/>
    </source>
</evidence>
<dbReference type="Pfam" id="PF06271">
    <property type="entry name" value="RDD"/>
    <property type="match status" value="1"/>
</dbReference>
<accession>A0A852WEJ5</accession>
<protein>
    <submittedName>
        <fullName evidence="9">Putative RDD family membrane protein YckC</fullName>
    </submittedName>
</protein>
<keyword evidence="5 7" id="KW-0472">Membrane</keyword>
<keyword evidence="10" id="KW-1185">Reference proteome</keyword>
<proteinExistence type="predicted"/>